<gene>
    <name evidence="12" type="primary">HLA-E</name>
</gene>
<dbReference type="GO" id="GO:0006955">
    <property type="term" value="P:immune response"/>
    <property type="evidence" value="ECO:0007669"/>
    <property type="project" value="TreeGrafter"/>
</dbReference>
<dbReference type="SUPFAM" id="SSF54452">
    <property type="entry name" value="MHC antigen-recognition domain"/>
    <property type="match status" value="1"/>
</dbReference>
<keyword evidence="10" id="KW-0732">Signal</keyword>
<dbReference type="InterPro" id="IPR003597">
    <property type="entry name" value="Ig_C1-set"/>
</dbReference>
<dbReference type="STRING" id="9669.ENSMPUP00000013884"/>
<evidence type="ECO:0000313" key="12">
    <source>
        <dbReference type="Ensembl" id="ENSMPUP00000013884.1"/>
    </source>
</evidence>
<evidence type="ECO:0000256" key="4">
    <source>
        <dbReference type="ARBA" id="ARBA00022859"/>
    </source>
</evidence>
<dbReference type="Gene3D" id="2.60.40.10">
    <property type="entry name" value="Immunoglobulins"/>
    <property type="match status" value="1"/>
</dbReference>
<dbReference type="PANTHER" id="PTHR16675">
    <property type="entry name" value="MHC CLASS I-RELATED"/>
    <property type="match status" value="1"/>
</dbReference>
<dbReference type="Ensembl" id="ENSMPUT00000014104.1">
    <property type="protein sequence ID" value="ENSMPUP00000013884.1"/>
    <property type="gene ID" value="ENSMPUG00000013989.1"/>
</dbReference>
<dbReference type="Pfam" id="PF00129">
    <property type="entry name" value="MHC_I"/>
    <property type="match status" value="1"/>
</dbReference>
<feature type="signal peptide" evidence="10">
    <location>
        <begin position="1"/>
        <end position="19"/>
    </location>
</feature>
<dbReference type="HOGENOM" id="CLU_047501_1_1_1"/>
<dbReference type="InterPro" id="IPR007110">
    <property type="entry name" value="Ig-like_dom"/>
</dbReference>
<dbReference type="FunFam" id="2.60.40.10:FF:000014">
    <property type="entry name" value="H-2 class I histocompatibility antigen, alpha chain"/>
    <property type="match status" value="1"/>
</dbReference>
<dbReference type="InterPro" id="IPR011162">
    <property type="entry name" value="MHC_I/II-like_Ag-recog"/>
</dbReference>
<protein>
    <submittedName>
        <fullName evidence="12">Major histocompatibility complex, class I, E</fullName>
    </submittedName>
</protein>
<dbReference type="InterPro" id="IPR037055">
    <property type="entry name" value="MHC_I-like_Ag-recog_sf"/>
</dbReference>
<dbReference type="PROSITE" id="PS50835">
    <property type="entry name" value="IG_LIKE"/>
    <property type="match status" value="1"/>
</dbReference>
<dbReference type="GO" id="GO:0005102">
    <property type="term" value="F:signaling receptor binding"/>
    <property type="evidence" value="ECO:0007669"/>
    <property type="project" value="TreeGrafter"/>
</dbReference>
<sequence length="357" mass="40004">SLIPLTTCLVLLATAGVLAVEETWPGERGTGGISRPGRGEPQYWEVGYVDNTQFVRFDSASGRMEPLVPWMEQEGPKYWDQQTQNARHHTQTFQMNLHTALGYYNQSEAAGSHTLQGMFGCDLGPGGLLLHGYEQLAYDGVDYIALNEDLRSWPAADTVGQMTRRKWEAAGAAEHYRSYLEGTCMESLRKYLEKGKETLLRTEPPNTQMTQHPIFDKEVTLRCWALGFYPAEITPTWQRYGEDLTQNTELVETRPAGDGNFQRWAAIVVPSGEEQKYMCHMQHEGLREPITLRWDPPPPTIPITWIIAGLALPVVIVWLELIRTRELGLGSHGPAFSRLLNDDRGQGSGVSLMITGG</sequence>
<dbReference type="GO" id="GO:0002486">
    <property type="term" value="P:antigen processing and presentation of endogenous peptide antigen via MHC class I via ER pathway, TAP-independent"/>
    <property type="evidence" value="ECO:0007669"/>
    <property type="project" value="TreeGrafter"/>
</dbReference>
<dbReference type="AlphaFoldDB" id="M3YRC5"/>
<dbReference type="FunFam" id="3.30.500.10:FF:000001">
    <property type="entry name" value="H-2 class I histocompatibility antigen, alpha chain"/>
    <property type="match status" value="1"/>
</dbReference>
<dbReference type="GO" id="GO:0030670">
    <property type="term" value="C:phagocytic vesicle membrane"/>
    <property type="evidence" value="ECO:0007669"/>
    <property type="project" value="UniProtKB-ARBA"/>
</dbReference>
<feature type="domain" description="Ig-like" evidence="11">
    <location>
        <begin position="205"/>
        <end position="293"/>
    </location>
</feature>
<dbReference type="InterPro" id="IPR011161">
    <property type="entry name" value="MHC_I-like_Ag-recog"/>
</dbReference>
<dbReference type="Pfam" id="PF07654">
    <property type="entry name" value="C1-set"/>
    <property type="match status" value="1"/>
</dbReference>
<dbReference type="GO" id="GO:0002476">
    <property type="term" value="P:antigen processing and presentation of endogenous peptide antigen via MHC class Ib"/>
    <property type="evidence" value="ECO:0007669"/>
    <property type="project" value="TreeGrafter"/>
</dbReference>
<dbReference type="SUPFAM" id="SSF48726">
    <property type="entry name" value="Immunoglobulin"/>
    <property type="match status" value="1"/>
</dbReference>
<evidence type="ECO:0000256" key="3">
    <source>
        <dbReference type="ARBA" id="ARBA00022692"/>
    </source>
</evidence>
<keyword evidence="7" id="KW-0325">Glycoprotein</keyword>
<dbReference type="SMART" id="SM00407">
    <property type="entry name" value="IGc1"/>
    <property type="match status" value="1"/>
</dbReference>
<feature type="transmembrane region" description="Helical" evidence="9">
    <location>
        <begin position="303"/>
        <end position="322"/>
    </location>
</feature>
<dbReference type="GO" id="GO:0042612">
    <property type="term" value="C:MHC class I protein complex"/>
    <property type="evidence" value="ECO:0007669"/>
    <property type="project" value="UniProtKB-KW"/>
</dbReference>
<dbReference type="InterPro" id="IPR050208">
    <property type="entry name" value="MHC_class-I_related"/>
</dbReference>
<evidence type="ECO:0000256" key="1">
    <source>
        <dbReference type="ARBA" id="ARBA00004479"/>
    </source>
</evidence>
<dbReference type="InterPro" id="IPR001039">
    <property type="entry name" value="MHC_I_a_a1/a2"/>
</dbReference>
<dbReference type="Gene3D" id="3.30.500.10">
    <property type="entry name" value="MHC class I-like antigen recognition-like"/>
    <property type="match status" value="1"/>
</dbReference>
<dbReference type="InterPro" id="IPR013783">
    <property type="entry name" value="Ig-like_fold"/>
</dbReference>
<dbReference type="InterPro" id="IPR036179">
    <property type="entry name" value="Ig-like_dom_sf"/>
</dbReference>
<dbReference type="GO" id="GO:0042605">
    <property type="term" value="F:peptide antigen binding"/>
    <property type="evidence" value="ECO:0007669"/>
    <property type="project" value="TreeGrafter"/>
</dbReference>
<dbReference type="eggNOG" id="ENOG502RQEK">
    <property type="taxonomic scope" value="Eukaryota"/>
</dbReference>
<comment type="subcellular location">
    <subcellularLocation>
        <location evidence="1">Membrane</location>
        <topology evidence="1">Single-pass type I membrane protein</topology>
    </subcellularLocation>
</comment>
<dbReference type="EMBL" id="AEYP01006387">
    <property type="status" value="NOT_ANNOTATED_CDS"/>
    <property type="molecule type" value="Genomic_DNA"/>
</dbReference>
<evidence type="ECO:0000256" key="6">
    <source>
        <dbReference type="ARBA" id="ARBA00023136"/>
    </source>
</evidence>
<dbReference type="FunCoup" id="M3YRC5">
    <property type="interactions" value="12"/>
</dbReference>
<evidence type="ECO:0000256" key="7">
    <source>
        <dbReference type="ARBA" id="ARBA00023180"/>
    </source>
</evidence>
<evidence type="ECO:0000256" key="2">
    <source>
        <dbReference type="ARBA" id="ARBA00022451"/>
    </source>
</evidence>
<dbReference type="OMA" id="LETECID"/>
<keyword evidence="3 9" id="KW-0812">Transmembrane</keyword>
<evidence type="ECO:0000256" key="9">
    <source>
        <dbReference type="SAM" id="Phobius"/>
    </source>
</evidence>
<accession>M3YRC5</accession>
<keyword evidence="5 9" id="KW-1133">Transmembrane helix</keyword>
<name>M3YRC5_MUSPF</name>
<evidence type="ECO:0000259" key="11">
    <source>
        <dbReference type="PROSITE" id="PS50835"/>
    </source>
</evidence>
<dbReference type="GeneTree" id="ENSGT01120000271826"/>
<dbReference type="PRINTS" id="PR01638">
    <property type="entry name" value="MHCCLASSI"/>
</dbReference>
<dbReference type="InParanoid" id="M3YRC5"/>
<keyword evidence="4" id="KW-0391">Immunity</keyword>
<dbReference type="GO" id="GO:0005615">
    <property type="term" value="C:extracellular space"/>
    <property type="evidence" value="ECO:0007669"/>
    <property type="project" value="TreeGrafter"/>
</dbReference>
<dbReference type="GO" id="GO:0001916">
    <property type="term" value="P:positive regulation of T cell mediated cytotoxicity"/>
    <property type="evidence" value="ECO:0007669"/>
    <property type="project" value="TreeGrafter"/>
</dbReference>
<dbReference type="GO" id="GO:0009897">
    <property type="term" value="C:external side of plasma membrane"/>
    <property type="evidence" value="ECO:0007669"/>
    <property type="project" value="TreeGrafter"/>
</dbReference>
<dbReference type="GO" id="GO:0098553">
    <property type="term" value="C:lumenal side of endoplasmic reticulum membrane"/>
    <property type="evidence" value="ECO:0007669"/>
    <property type="project" value="UniProtKB-ARBA"/>
</dbReference>
<proteinExistence type="inferred from homology"/>
<comment type="similarity">
    <text evidence="8">Belongs to the MHC class I family.</text>
</comment>
<reference evidence="12" key="1">
    <citation type="submission" date="2024-06" db="UniProtKB">
        <authorList>
            <consortium name="Ensembl"/>
        </authorList>
    </citation>
    <scope>IDENTIFICATION</scope>
</reference>
<dbReference type="PANTHER" id="PTHR16675:SF251">
    <property type="entry name" value="HLA CLASS I HISTOCOMPATIBILITY ANTIGEN, C ALPHA CHAIN"/>
    <property type="match status" value="1"/>
</dbReference>
<organism evidence="12">
    <name type="scientific">Mustela putorius furo</name>
    <name type="common">European domestic ferret</name>
    <name type="synonym">Mustela furo</name>
    <dbReference type="NCBI Taxonomy" id="9669"/>
    <lineage>
        <taxon>Eukaryota</taxon>
        <taxon>Metazoa</taxon>
        <taxon>Chordata</taxon>
        <taxon>Craniata</taxon>
        <taxon>Vertebrata</taxon>
        <taxon>Euteleostomi</taxon>
        <taxon>Mammalia</taxon>
        <taxon>Eutheria</taxon>
        <taxon>Laurasiatheria</taxon>
        <taxon>Carnivora</taxon>
        <taxon>Caniformia</taxon>
        <taxon>Musteloidea</taxon>
        <taxon>Mustelidae</taxon>
        <taxon>Mustelinae</taxon>
        <taxon>Mustela</taxon>
    </lineage>
</organism>
<evidence type="ECO:0000256" key="10">
    <source>
        <dbReference type="SAM" id="SignalP"/>
    </source>
</evidence>
<feature type="chain" id="PRO_5004045310" evidence="10">
    <location>
        <begin position="20"/>
        <end position="357"/>
    </location>
</feature>
<keyword evidence="2" id="KW-0490">MHC I</keyword>
<evidence type="ECO:0000256" key="5">
    <source>
        <dbReference type="ARBA" id="ARBA00022989"/>
    </source>
</evidence>
<keyword evidence="6 9" id="KW-0472">Membrane</keyword>
<evidence type="ECO:0000256" key="8">
    <source>
        <dbReference type="RuleBase" id="RU004439"/>
    </source>
</evidence>
<dbReference type="CDD" id="cd07698">
    <property type="entry name" value="IgC1_MHC_I_alpha3"/>
    <property type="match status" value="1"/>
</dbReference>